<reference evidence="1 2" key="1">
    <citation type="journal article" date="2021" name="BMC Genomics">
        <title>Datura genome reveals duplications of psychoactive alkaloid biosynthetic genes and high mutation rate following tissue culture.</title>
        <authorList>
            <person name="Rajewski A."/>
            <person name="Carter-House D."/>
            <person name="Stajich J."/>
            <person name="Litt A."/>
        </authorList>
    </citation>
    <scope>NUCLEOTIDE SEQUENCE [LARGE SCALE GENOMIC DNA]</scope>
    <source>
        <strain evidence="1">AR-01</strain>
    </source>
</reference>
<dbReference type="EMBL" id="JACEIK010008778">
    <property type="protein sequence ID" value="MCE3051622.1"/>
    <property type="molecule type" value="Genomic_DNA"/>
</dbReference>
<proteinExistence type="predicted"/>
<sequence length="102" mass="11621">MVNFAAENRLSLIDLLKHHFGAAGANLKSASSRQLDDLGYLFLDETRNKFEADQNLDSQSISNLFQSLSHVICSQWDDLGYLFLDETRNIKDDSKLHLQKGY</sequence>
<evidence type="ECO:0000313" key="2">
    <source>
        <dbReference type="Proteomes" id="UP000823775"/>
    </source>
</evidence>
<keyword evidence="2" id="KW-1185">Reference proteome</keyword>
<gene>
    <name evidence="1" type="ORF">HAX54_050344</name>
</gene>
<name>A0ABS8WP46_DATST</name>
<accession>A0ABS8WP46</accession>
<evidence type="ECO:0008006" key="3">
    <source>
        <dbReference type="Google" id="ProtNLM"/>
    </source>
</evidence>
<comment type="caution">
    <text evidence="1">The sequence shown here is derived from an EMBL/GenBank/DDBJ whole genome shotgun (WGS) entry which is preliminary data.</text>
</comment>
<evidence type="ECO:0000313" key="1">
    <source>
        <dbReference type="EMBL" id="MCE3051622.1"/>
    </source>
</evidence>
<dbReference type="Proteomes" id="UP000823775">
    <property type="component" value="Unassembled WGS sequence"/>
</dbReference>
<protein>
    <recommendedName>
        <fullName evidence="3">DUF4371 domain-containing protein</fullName>
    </recommendedName>
</protein>
<organism evidence="1 2">
    <name type="scientific">Datura stramonium</name>
    <name type="common">Jimsonweed</name>
    <name type="synonym">Common thornapple</name>
    <dbReference type="NCBI Taxonomy" id="4076"/>
    <lineage>
        <taxon>Eukaryota</taxon>
        <taxon>Viridiplantae</taxon>
        <taxon>Streptophyta</taxon>
        <taxon>Embryophyta</taxon>
        <taxon>Tracheophyta</taxon>
        <taxon>Spermatophyta</taxon>
        <taxon>Magnoliopsida</taxon>
        <taxon>eudicotyledons</taxon>
        <taxon>Gunneridae</taxon>
        <taxon>Pentapetalae</taxon>
        <taxon>asterids</taxon>
        <taxon>lamiids</taxon>
        <taxon>Solanales</taxon>
        <taxon>Solanaceae</taxon>
        <taxon>Solanoideae</taxon>
        <taxon>Datureae</taxon>
        <taxon>Datura</taxon>
    </lineage>
</organism>